<organism evidence="1 2">
    <name type="scientific">Glutamicibacter halophytocola</name>
    <dbReference type="NCBI Taxonomy" id="1933880"/>
    <lineage>
        <taxon>Bacteria</taxon>
        <taxon>Bacillati</taxon>
        <taxon>Actinomycetota</taxon>
        <taxon>Actinomycetes</taxon>
        <taxon>Micrococcales</taxon>
        <taxon>Micrococcaceae</taxon>
        <taxon>Glutamicibacter</taxon>
    </lineage>
</organism>
<dbReference type="EMBL" id="CP102487">
    <property type="protein sequence ID" value="UUX58511.1"/>
    <property type="molecule type" value="Genomic_DNA"/>
</dbReference>
<dbReference type="InterPro" id="IPR019719">
    <property type="entry name" value="DUF2599"/>
</dbReference>
<protein>
    <submittedName>
        <fullName evidence="1">DUF2599 domain-containing protein</fullName>
    </submittedName>
</protein>
<sequence>MITTDPEKPVVYEDSATTMKLHVRLPNADKASQGKRSELGGVTFDNFDDSTSTVLPKTDGSLQIATVIESSEAPNEYEYTVTSKSGGEMVLERDGSVSILDENGEWEAGVARPWAKDANGNEIPTEYRIDGDKLIQHVAFDNDTDFPVVANPWLGYNLISKTSWAMDLWQYSPTLKVYPTSFGRYHAGLAARWAAWSETLSKTTRKGWPNPDTTSMKNQFLCHFDVVRLRAPNKEYWGLDSRLPNRGYWGHVKKNCN</sequence>
<dbReference type="Pfam" id="PF10783">
    <property type="entry name" value="DUF2599"/>
    <property type="match status" value="1"/>
</dbReference>
<proteinExistence type="predicted"/>
<dbReference type="Proteomes" id="UP001060018">
    <property type="component" value="Chromosome"/>
</dbReference>
<dbReference type="AlphaFoldDB" id="A0AA95BPQ4"/>
<accession>A0AA95BPQ4</accession>
<evidence type="ECO:0000313" key="1">
    <source>
        <dbReference type="EMBL" id="UUX58511.1"/>
    </source>
</evidence>
<gene>
    <name evidence="1" type="ORF">NUH22_14595</name>
</gene>
<dbReference type="RefSeq" id="WP_257745508.1">
    <property type="nucleotide sequence ID" value="NZ_CP102487.1"/>
</dbReference>
<name>A0AA95BPQ4_9MICC</name>
<evidence type="ECO:0000313" key="2">
    <source>
        <dbReference type="Proteomes" id="UP001060018"/>
    </source>
</evidence>
<reference evidence="1" key="1">
    <citation type="journal article" date="2022" name="Pest Manag. Sci.">
        <title>Glutamicibacter halophytocola-mediated host fitness of potato tuber moth on Solanaceae crops.</title>
        <authorList>
            <person name="Wang W."/>
            <person name="Xiao G."/>
            <person name="Du G."/>
            <person name="Chang L."/>
            <person name="Yang Y."/>
            <person name="Ye J."/>
            <person name="Chen B."/>
        </authorList>
    </citation>
    <scope>NUCLEOTIDE SEQUENCE</scope>
    <source>
        <strain evidence="1">S2</strain>
    </source>
</reference>